<feature type="domain" description="HYR" evidence="12">
    <location>
        <begin position="1213"/>
        <end position="1293"/>
    </location>
</feature>
<dbReference type="RefSeq" id="XP_055891976.1">
    <property type="nucleotide sequence ID" value="XM_056036001.1"/>
</dbReference>
<dbReference type="SUPFAM" id="SSF57184">
    <property type="entry name" value="Growth factor receptor domain"/>
    <property type="match status" value="2"/>
</dbReference>
<keyword evidence="9" id="KW-1133">Transmembrane helix</keyword>
<comment type="caution">
    <text evidence="6">Lacks conserved residue(s) required for the propagation of feature annotation.</text>
</comment>
<dbReference type="InterPro" id="IPR024731">
    <property type="entry name" value="NELL2-like_EGF"/>
</dbReference>
<feature type="chain" id="PRO_5044702920" evidence="10">
    <location>
        <begin position="19"/>
        <end position="1980"/>
    </location>
</feature>
<dbReference type="InterPro" id="IPR000742">
    <property type="entry name" value="EGF"/>
</dbReference>
<keyword evidence="9" id="KW-0812">Transmembrane</keyword>
<dbReference type="RefSeq" id="XP_055891977.1">
    <property type="nucleotide sequence ID" value="XM_056036002.1"/>
</dbReference>
<evidence type="ECO:0000259" key="12">
    <source>
        <dbReference type="PROSITE" id="PS50825"/>
    </source>
</evidence>
<organism evidence="13 14">
    <name type="scientific">Biomphalaria glabrata</name>
    <name type="common">Bloodfluke planorb</name>
    <name type="synonym">Freshwater snail</name>
    <dbReference type="NCBI Taxonomy" id="6526"/>
    <lineage>
        <taxon>Eukaryota</taxon>
        <taxon>Metazoa</taxon>
        <taxon>Spiralia</taxon>
        <taxon>Lophotrochozoa</taxon>
        <taxon>Mollusca</taxon>
        <taxon>Gastropoda</taxon>
        <taxon>Heterobranchia</taxon>
        <taxon>Euthyneura</taxon>
        <taxon>Panpulmonata</taxon>
        <taxon>Hygrophila</taxon>
        <taxon>Lymnaeoidea</taxon>
        <taxon>Planorbidae</taxon>
        <taxon>Biomphalaria</taxon>
    </lineage>
</organism>
<reference evidence="14 15" key="1">
    <citation type="submission" date="2025-04" db="UniProtKB">
        <authorList>
            <consortium name="RefSeq"/>
        </authorList>
    </citation>
    <scope>IDENTIFICATION</scope>
</reference>
<dbReference type="PANTHER" id="PTHR46513">
    <property type="entry name" value="VITELLOGENIN RECEPTOR-LIKE PROTEIN-RELATED-RELATED"/>
    <property type="match status" value="1"/>
</dbReference>
<keyword evidence="2 10" id="KW-0732">Signal</keyword>
<dbReference type="InterPro" id="IPR009030">
    <property type="entry name" value="Growth_fac_rcpt_cys_sf"/>
</dbReference>
<feature type="compositionally biased region" description="Polar residues" evidence="8">
    <location>
        <begin position="1693"/>
        <end position="1703"/>
    </location>
</feature>
<feature type="compositionally biased region" description="Polar residues" evidence="8">
    <location>
        <begin position="1935"/>
        <end position="1945"/>
    </location>
</feature>
<dbReference type="PROSITE" id="PS01186">
    <property type="entry name" value="EGF_2"/>
    <property type="match status" value="1"/>
</dbReference>
<evidence type="ECO:0000256" key="3">
    <source>
        <dbReference type="ARBA" id="ARBA00022737"/>
    </source>
</evidence>
<evidence type="ECO:0000313" key="13">
    <source>
        <dbReference type="Proteomes" id="UP001165740"/>
    </source>
</evidence>
<feature type="signal peptide" evidence="10">
    <location>
        <begin position="1"/>
        <end position="18"/>
    </location>
</feature>
<dbReference type="SMART" id="SM01411">
    <property type="entry name" value="Ephrin_rec_like"/>
    <property type="match status" value="2"/>
</dbReference>
<dbReference type="PROSITE" id="PS50825">
    <property type="entry name" value="HYR"/>
    <property type="match status" value="1"/>
</dbReference>
<dbReference type="SMART" id="SM00181">
    <property type="entry name" value="EGF"/>
    <property type="match status" value="5"/>
</dbReference>
<evidence type="ECO:0000256" key="10">
    <source>
        <dbReference type="SAM" id="SignalP"/>
    </source>
</evidence>
<dbReference type="OMA" id="WISNHIY"/>
<keyword evidence="3" id="KW-0677">Repeat</keyword>
<accession>A0A9W3AXM0</accession>
<dbReference type="InterPro" id="IPR003410">
    <property type="entry name" value="HYR_dom"/>
</dbReference>
<dbReference type="InterPro" id="IPR050778">
    <property type="entry name" value="Cueball_EGF_LRP_Nidogen"/>
</dbReference>
<dbReference type="SMART" id="SM00135">
    <property type="entry name" value="LY"/>
    <property type="match status" value="11"/>
</dbReference>
<dbReference type="Gene3D" id="2.10.25.10">
    <property type="entry name" value="Laminin"/>
    <property type="match status" value="2"/>
</dbReference>
<dbReference type="Gene3D" id="2.10.50.10">
    <property type="entry name" value="Tumor Necrosis Factor Receptor, subunit A, domain 2"/>
    <property type="match status" value="1"/>
</dbReference>
<dbReference type="FunFam" id="2.120.10.30:FF:000241">
    <property type="entry name" value="Low-density lipoprotein receptor-related protein 6"/>
    <property type="match status" value="1"/>
</dbReference>
<evidence type="ECO:0000256" key="5">
    <source>
        <dbReference type="ARBA" id="ARBA00023180"/>
    </source>
</evidence>
<dbReference type="Pfam" id="PF02494">
    <property type="entry name" value="HYR"/>
    <property type="match status" value="1"/>
</dbReference>
<keyword evidence="5" id="KW-0325">Glycoprotein</keyword>
<dbReference type="PANTHER" id="PTHR46513:SF13">
    <property type="entry name" value="EGF-LIKE DOMAIN-CONTAINING PROTEIN"/>
    <property type="match status" value="1"/>
</dbReference>
<dbReference type="Pfam" id="PF12947">
    <property type="entry name" value="EGF_3"/>
    <property type="match status" value="1"/>
</dbReference>
<evidence type="ECO:0000313" key="14">
    <source>
        <dbReference type="RefSeq" id="XP_055891976.1"/>
    </source>
</evidence>
<dbReference type="PROSITE" id="PS51120">
    <property type="entry name" value="LDLRB"/>
    <property type="match status" value="3"/>
</dbReference>
<evidence type="ECO:0000259" key="11">
    <source>
        <dbReference type="PROSITE" id="PS50026"/>
    </source>
</evidence>
<dbReference type="InterPro" id="IPR011042">
    <property type="entry name" value="6-blade_b-propeller_TolB-like"/>
</dbReference>
<keyword evidence="13" id="KW-1185">Reference proteome</keyword>
<gene>
    <name evidence="14 15 16" type="primary">LOC106050406</name>
</gene>
<feature type="region of interest" description="Disordered" evidence="8">
    <location>
        <begin position="1691"/>
        <end position="1716"/>
    </location>
</feature>
<dbReference type="Gene3D" id="2.120.10.30">
    <property type="entry name" value="TolB, C-terminal domain"/>
    <property type="match status" value="3"/>
</dbReference>
<evidence type="ECO:0000256" key="6">
    <source>
        <dbReference type="PROSITE-ProRule" id="PRU00076"/>
    </source>
</evidence>
<evidence type="ECO:0000313" key="16">
    <source>
        <dbReference type="RefSeq" id="XP_055891978.1"/>
    </source>
</evidence>
<dbReference type="InterPro" id="IPR000033">
    <property type="entry name" value="LDLR_classB_rpt"/>
</dbReference>
<feature type="region of interest" description="Disordered" evidence="8">
    <location>
        <begin position="1865"/>
        <end position="1892"/>
    </location>
</feature>
<keyword evidence="1 6" id="KW-0245">EGF-like domain</keyword>
<dbReference type="OrthoDB" id="5958943at2759"/>
<evidence type="ECO:0000256" key="8">
    <source>
        <dbReference type="SAM" id="MobiDB-lite"/>
    </source>
</evidence>
<feature type="region of interest" description="Disordered" evidence="8">
    <location>
        <begin position="1917"/>
        <end position="1980"/>
    </location>
</feature>
<feature type="repeat" description="LDL-receptor class B" evidence="7">
    <location>
        <begin position="112"/>
        <end position="154"/>
    </location>
</feature>
<evidence type="ECO:0000256" key="4">
    <source>
        <dbReference type="ARBA" id="ARBA00023157"/>
    </source>
</evidence>
<protein>
    <submittedName>
        <fullName evidence="14 15">Uncharacterized protein LOC106050406</fullName>
    </submittedName>
</protein>
<feature type="repeat" description="LDL-receptor class B" evidence="7">
    <location>
        <begin position="485"/>
        <end position="528"/>
    </location>
</feature>
<evidence type="ECO:0000256" key="1">
    <source>
        <dbReference type="ARBA" id="ARBA00022536"/>
    </source>
</evidence>
<dbReference type="RefSeq" id="XP_055891978.1">
    <property type="nucleotide sequence ID" value="XM_056036003.1"/>
</dbReference>
<dbReference type="GeneID" id="106050406"/>
<keyword evidence="9" id="KW-0472">Membrane</keyword>
<feature type="domain" description="EGF-like" evidence="11">
    <location>
        <begin position="991"/>
        <end position="1030"/>
    </location>
</feature>
<dbReference type="Pfam" id="PF00058">
    <property type="entry name" value="Ldl_recept_b"/>
    <property type="match status" value="3"/>
</dbReference>
<dbReference type="PROSITE" id="PS50026">
    <property type="entry name" value="EGF_3"/>
    <property type="match status" value="1"/>
</dbReference>
<evidence type="ECO:0000256" key="2">
    <source>
        <dbReference type="ARBA" id="ARBA00022729"/>
    </source>
</evidence>
<evidence type="ECO:0000256" key="7">
    <source>
        <dbReference type="PROSITE-ProRule" id="PRU00461"/>
    </source>
</evidence>
<feature type="disulfide bond" evidence="6">
    <location>
        <begin position="995"/>
        <end position="1005"/>
    </location>
</feature>
<feature type="region of interest" description="Disordered" evidence="8">
    <location>
        <begin position="1804"/>
        <end position="1834"/>
    </location>
</feature>
<feature type="compositionally biased region" description="Basic and acidic residues" evidence="8">
    <location>
        <begin position="1870"/>
        <end position="1884"/>
    </location>
</feature>
<proteinExistence type="predicted"/>
<feature type="transmembrane region" description="Helical" evidence="9">
    <location>
        <begin position="1578"/>
        <end position="1601"/>
    </location>
</feature>
<name>A0A9W3AXM0_BIOGL</name>
<dbReference type="Pfam" id="PF07699">
    <property type="entry name" value="Ephrin_rec_like"/>
    <property type="match status" value="1"/>
</dbReference>
<sequence>MLRTLAVSWLWMASMCLGQSKLYGGSGQLYVSNGSHILRMYRQGVLYESVVHQPGGKIVGLAVDTDKELLFWSNTDVNVRSIWRARLNGSDVVEIVKDVEECNGLSIDWVSKHIYWTDAGKKTLEIANYNGSGRRILISSGLVNPRGIVVDPVSEYVFWADQSTRKIERSSLDGVDRKVIVDKDIIFPNQMAVSYPTRRLYWVDAKRQTIMSCDTDGGDVTKERDLIETSQGNPVFGLVVIGNTATISTWFHTKIVSTYVATRESLWSNEMVIGSSTELYSLAATTTAIQPQSSHPCGQPDKGGCTHLCLPVRGTSYKCACPSYGGLALSFNAKSCETPSELLFFTMKESGEVGFISIRGVQSSYPTLVGRSTKPTHVTYDPIKQVVYWSDLDEGVIYLSHLAGEGEKEIFLSGRDGIGTIEGLALDWLSRELYFVNVGQSSPGVDDTVYSWHRLEKISLDKRSRRTLVSAVEQPRGVALDLENGYMYYADLGKKAQIFQAQLDGSERRVLLDYDLASPTGLSFYEGRLYVADSNPNNKSYAPHLMVYDSTTTEWTHLKLSNNFSIPKGLAVQGDTLYYSDWVSQDNVIGYIKSFNLRFGIDLSFSTSGLRPTGLFYSPLARRKLDSMDDVCTKSSCSHSCIKTPLNAEKPYKCLCPDESTHILASNNATCARPGNFLLVADLNTLKLVSLDDFTETGPRTVLYDNIDSNIAALIYDDVTDTIYWSDLTRQSIYASPFLDFEPRLVYQANYFIDGIVVDDKQRLFWTGYTRNGSGIIARLNLQRAGNSYHVIKTGLNNPRAIHLLSDKKLIFWTEYGGNHGPACVQRARSNGKNPKMLKARGLFWPNGLATHQQRLYVADGSGKLFSMDFEGENQEEVSFLTGQALHLFGIVVMDTVLFYSDWLTNSVFMVDKITGKIEPIVTHLSRPTNIAVYHPTNLTVFNQCNTEGKICTGGCVSVPRTFHCTCPVGSKLAADGFSCITMASPWEVTQDSKCQSQCHENAYCAQLVPLLKFDCVCKAGYEGNGVICSECGEDYFKPLLGNDTCYPCPLNSTTRGSVTATQCQCNNPQFTQVNHICTDAQTTASFTTVQTTTRSLEIITDQNLEAISTEVALPSSEPRGTLSQPYFDQCPHGELIKKMIPETTNQVWVPINWTARDGFGKELLMRSNLNISDNKIFIPWMANGNGKQQTVVFEAKDSRGQIATCQFQVLIEDHVPPRFTSCPDNIVKKTSGKSEPINWVPPVAVDNAHDPIVSSSHEPKSEFLNGTTRVVYTAKDWQNNSANCTFNVTLIYEQPCDLPEIKNGVINCAGLNADSCDILCKDNFILNPLVIFPQSFSCSTDQDQDVQELIRISKRQEPCLKHRRPTTAYQEFSLTFSGKCLPNSTSIKEILKEKIIDKLDDKRICRGARCTHSPIKIMCPNAIKVKRFAEQKFNMTWNVTLEHDPQSHEYSDGFSPGRVKGILTDMKLELRKLAAHLTFFFDIETYASIPSSVSTKEFQWLCLPGEMKINDGCVPCPPGSYMNETEEECMLCAEGFYQNTSMSIKCITCPAGITLELGAISEAECVTFPAMNEMSKFLIITSCSSAFIFLCMALFFYFWYNHHQRKKSVDTKAVDNGGRYMTSNVYGHTPVPTEKCPDYIRTSNRDFILGSHDYEDIEGHHRSTFETFSRRPPGCGDSLSSFKTHTDMTFLPTGSPNSSSMRTSDDAMMPGSPRESAKSFNLFADGGLQYTISPHGTMESFKGSPPPSPYRSLHLVANGPIPRGSSESPTQSHTLISLLGDESPYTSRLIRERLIDPNSPYRIISQERRNGSESPYKVNRRHEPESPHHMLSVDIGSQMDSPYRLINKESPYRSPAFQRELTHSLNRGNPEHGMRNYSHHSDNSLKSMPETSNAQRYKGYDRDEASAFMPIGDFLYKRPPSPLSPPISSRKSNDSLQRSPSTPRASPGMSRKRLDNPYKTPPMNQRRKGKPDFEVYEYE</sequence>
<evidence type="ECO:0000256" key="9">
    <source>
        <dbReference type="SAM" id="Phobius"/>
    </source>
</evidence>
<keyword evidence="4 6" id="KW-1015">Disulfide bond</keyword>
<dbReference type="SUPFAM" id="SSF63825">
    <property type="entry name" value="YWTD domain"/>
    <property type="match status" value="3"/>
</dbReference>
<dbReference type="InterPro" id="IPR011641">
    <property type="entry name" value="Tyr-kin_ephrin_A/B_rcpt-like"/>
</dbReference>
<feature type="disulfide bond" evidence="6">
    <location>
        <begin position="999"/>
        <end position="1016"/>
    </location>
</feature>
<dbReference type="Proteomes" id="UP001165740">
    <property type="component" value="Chromosome 7"/>
</dbReference>
<feature type="repeat" description="LDL-receptor class B" evidence="7">
    <location>
        <begin position="155"/>
        <end position="197"/>
    </location>
</feature>
<evidence type="ECO:0000313" key="15">
    <source>
        <dbReference type="RefSeq" id="XP_055891977.1"/>
    </source>
</evidence>